<dbReference type="EC" id="1.14.11.2" evidence="5"/>
<feature type="region of interest" description="Disordered" evidence="14">
    <location>
        <begin position="191"/>
        <end position="217"/>
    </location>
</feature>
<dbReference type="InterPro" id="IPR013547">
    <property type="entry name" value="P4H_N"/>
</dbReference>
<dbReference type="SMART" id="SM00174">
    <property type="entry name" value="RHO"/>
    <property type="match status" value="1"/>
</dbReference>
<keyword evidence="7" id="KW-0256">Endoplasmic reticulum</keyword>
<feature type="region of interest" description="Disordered" evidence="14">
    <location>
        <begin position="336"/>
        <end position="371"/>
    </location>
</feature>
<dbReference type="InterPro" id="IPR011990">
    <property type="entry name" value="TPR-like_helical_dom_sf"/>
</dbReference>
<dbReference type="PROSITE" id="PS51471">
    <property type="entry name" value="FE2OG_OXY"/>
    <property type="match status" value="1"/>
</dbReference>
<feature type="compositionally biased region" description="Low complexity" evidence="14">
    <location>
        <begin position="147"/>
        <end position="168"/>
    </location>
</feature>
<name>A0ABQ8IR76_DERPT</name>
<evidence type="ECO:0000313" key="17">
    <source>
        <dbReference type="Proteomes" id="UP000887458"/>
    </source>
</evidence>
<dbReference type="InterPro" id="IPR045054">
    <property type="entry name" value="P4HA-like"/>
</dbReference>
<dbReference type="Pfam" id="PF08336">
    <property type="entry name" value="P4Ha_N"/>
    <property type="match status" value="1"/>
</dbReference>
<evidence type="ECO:0000256" key="11">
    <source>
        <dbReference type="ARBA" id="ARBA00023004"/>
    </source>
</evidence>
<dbReference type="Gene3D" id="1.25.40.10">
    <property type="entry name" value="Tetratricopeptide repeat domain"/>
    <property type="match status" value="1"/>
</dbReference>
<dbReference type="Gene3D" id="2.60.120.620">
    <property type="entry name" value="q2cbj1_9rhob like domain"/>
    <property type="match status" value="1"/>
</dbReference>
<proteinExistence type="inferred from homology"/>
<evidence type="ECO:0000256" key="8">
    <source>
        <dbReference type="ARBA" id="ARBA00022896"/>
    </source>
</evidence>
<comment type="cofactor">
    <cofactor evidence="1">
        <name>L-ascorbate</name>
        <dbReference type="ChEBI" id="CHEBI:38290"/>
    </cofactor>
</comment>
<dbReference type="SUPFAM" id="SSF52540">
    <property type="entry name" value="P-loop containing nucleoside triphosphate hydrolases"/>
    <property type="match status" value="1"/>
</dbReference>
<keyword evidence="9" id="KW-0223">Dioxygenase</keyword>
<evidence type="ECO:0000256" key="5">
    <source>
        <dbReference type="ARBA" id="ARBA00012269"/>
    </source>
</evidence>
<keyword evidence="17" id="KW-1185">Reference proteome</keyword>
<keyword evidence="12" id="KW-0325">Glycoprotein</keyword>
<keyword evidence="6" id="KW-0479">Metal-binding</keyword>
<evidence type="ECO:0000259" key="15">
    <source>
        <dbReference type="PROSITE" id="PS51471"/>
    </source>
</evidence>
<comment type="similarity">
    <text evidence="4">Belongs to the P4HA family.</text>
</comment>
<comment type="caution">
    <text evidence="16">The sequence shown here is derived from an EMBL/GenBank/DDBJ whole genome shotgun (WGS) entry which is preliminary data.</text>
</comment>
<dbReference type="PANTHER" id="PTHR10869:SF244">
    <property type="entry name" value="PROLYL 4-HYDROXYLASE SUBUNIT ALPHA-2"/>
    <property type="match status" value="1"/>
</dbReference>
<dbReference type="PROSITE" id="PS51420">
    <property type="entry name" value="RHO"/>
    <property type="match status" value="1"/>
</dbReference>
<dbReference type="Pfam" id="PF23558">
    <property type="entry name" value="TPR_P4H"/>
    <property type="match status" value="1"/>
</dbReference>
<dbReference type="SUPFAM" id="SSF48452">
    <property type="entry name" value="TPR-like"/>
    <property type="match status" value="1"/>
</dbReference>
<feature type="region of interest" description="Disordered" evidence="14">
    <location>
        <begin position="144"/>
        <end position="169"/>
    </location>
</feature>
<evidence type="ECO:0000256" key="9">
    <source>
        <dbReference type="ARBA" id="ARBA00022964"/>
    </source>
</evidence>
<organism evidence="16 17">
    <name type="scientific">Dermatophagoides pteronyssinus</name>
    <name type="common">European house dust mite</name>
    <dbReference type="NCBI Taxonomy" id="6956"/>
    <lineage>
        <taxon>Eukaryota</taxon>
        <taxon>Metazoa</taxon>
        <taxon>Ecdysozoa</taxon>
        <taxon>Arthropoda</taxon>
        <taxon>Chelicerata</taxon>
        <taxon>Arachnida</taxon>
        <taxon>Acari</taxon>
        <taxon>Acariformes</taxon>
        <taxon>Sarcoptiformes</taxon>
        <taxon>Astigmata</taxon>
        <taxon>Psoroptidia</taxon>
        <taxon>Analgoidea</taxon>
        <taxon>Pyroglyphidae</taxon>
        <taxon>Dermatophagoidinae</taxon>
        <taxon>Dermatophagoides</taxon>
    </lineage>
</organism>
<dbReference type="PROSITE" id="PS51419">
    <property type="entry name" value="RAB"/>
    <property type="match status" value="1"/>
</dbReference>
<reference evidence="16 17" key="2">
    <citation type="journal article" date="2022" name="Mol. Biol. Evol.">
        <title>Comparative Genomics Reveals Insights into the Divergent Evolution of Astigmatic Mites and Household Pest Adaptations.</title>
        <authorList>
            <person name="Xiong Q."/>
            <person name="Wan A.T."/>
            <person name="Liu X."/>
            <person name="Fung C.S."/>
            <person name="Xiao X."/>
            <person name="Malainual N."/>
            <person name="Hou J."/>
            <person name="Wang L."/>
            <person name="Wang M."/>
            <person name="Yang K.Y."/>
            <person name="Cui Y."/>
            <person name="Leung E.L."/>
            <person name="Nong W."/>
            <person name="Shin S.K."/>
            <person name="Au S.W."/>
            <person name="Jeong K.Y."/>
            <person name="Chew F.T."/>
            <person name="Hui J.H."/>
            <person name="Leung T.F."/>
            <person name="Tungtrongchitr A."/>
            <person name="Zhong N."/>
            <person name="Liu Z."/>
            <person name="Tsui S.K."/>
        </authorList>
    </citation>
    <scope>NUCLEOTIDE SEQUENCE [LARGE SCALE GENOMIC DNA]</scope>
    <source>
        <strain evidence="16">Derp</strain>
    </source>
</reference>
<dbReference type="InterPro" id="IPR001806">
    <property type="entry name" value="Small_GTPase"/>
</dbReference>
<evidence type="ECO:0000256" key="1">
    <source>
        <dbReference type="ARBA" id="ARBA00001961"/>
    </source>
</evidence>
<evidence type="ECO:0000256" key="4">
    <source>
        <dbReference type="ARBA" id="ARBA00006511"/>
    </source>
</evidence>
<evidence type="ECO:0000256" key="6">
    <source>
        <dbReference type="ARBA" id="ARBA00022723"/>
    </source>
</evidence>
<dbReference type="InterPro" id="IPR044862">
    <property type="entry name" value="Pro_4_hyd_alph_FE2OG_OXY"/>
</dbReference>
<sequence length="951" mass="108357">IYIPTGFDKYTATFEIGGHHFHTNIWDTSGSPLYDTVRPLVYDETNIFLICFNLGDWYSLDNVVKKWYPEIRKYSKKSNIPIILIGCQNDQLFIDADHRHQQQDQYHVYESSYNQQENLQTPAAATTTLINDCKRKIVYTEEQKIDPNVSSTTNNQPNNNVNDDNNGNLLPKSVIEERTKMIRSLIEEHKSTKNTKSNAATGGGAGCGVVNDRQSTKSDSSLSLTRAAIEISRKIGAITYVETSSYNPISVREAFEVATLIAHGKLLTFNNGQSVNGQSGQNGHPHHQNNLRSMMMLMMMMKSPKTTIVDQQQSPTSPMSSSSFYGLKNFISSSSTSTIPSPTNSCCSNSDDLLSNSESSNGSTSVAAVTNNGHSNKLKTSISSTHLQQYYTALVHLEKLLKTEQNIVKNLNDYLDNEEKRLKSLKQLAYHYNKLNLLANQDVQTYLSNPVNAYLLVKRLTTDWNLVEYLIDSDRKDLIHLLNENETFPSAEDLSGAAEALLRLQDTYRLDTTMLANGVIPSIKNQHPIDYNDLNNNKRKIIDNDLNDSIDSATKLVMPLTANDCYELGRQAYHQKDYHHTVLWMKEALRRLDEEYNGISSADKQTNDRVNIIEHLAFASYQLGSLQDAYEYTVDLLTLNPNHERALGNLEFFDNELNISNRLRRIRKGDTNDPDVPDENAISESTWPSEENERDIYEALCRGENRIHETIRSRLKCYYLDTSKLSDKYVRLWRIKVEEAYKQPNIVLFIDFMSDYEINVVQRLAEPLLKRATVQNYFTGKLETAKYRISKSAWLTNRDHEVVYKISRRIQAITGLEMDTAEELQVVNYGIGGHYEPHYDFARREEPRAFDSLGTGNRIATWLNYMSNVQAGGATVFPHLGVTLWPRKNAAAFWYNLYKSGDGDLLTRHAACPVLVGSKWVSNKWIHEIGQEFRKPCGLWQNELNIVQHVD</sequence>
<dbReference type="Pfam" id="PF00071">
    <property type="entry name" value="Ras"/>
    <property type="match status" value="1"/>
</dbReference>
<dbReference type="SMART" id="SM00702">
    <property type="entry name" value="P4Hc"/>
    <property type="match status" value="1"/>
</dbReference>
<keyword evidence="10" id="KW-0560">Oxidoreductase</keyword>
<dbReference type="Pfam" id="PF13640">
    <property type="entry name" value="2OG-FeII_Oxy_3"/>
    <property type="match status" value="1"/>
</dbReference>
<evidence type="ECO:0000256" key="14">
    <source>
        <dbReference type="SAM" id="MobiDB-lite"/>
    </source>
</evidence>
<feature type="coiled-coil region" evidence="13">
    <location>
        <begin position="401"/>
        <end position="428"/>
    </location>
</feature>
<evidence type="ECO:0000256" key="10">
    <source>
        <dbReference type="ARBA" id="ARBA00023002"/>
    </source>
</evidence>
<dbReference type="PANTHER" id="PTHR10869">
    <property type="entry name" value="PROLYL 4-HYDROXYLASE ALPHA SUBUNIT"/>
    <property type="match status" value="1"/>
</dbReference>
<comment type="subcellular location">
    <subcellularLocation>
        <location evidence="3">Endoplasmic reticulum lumen</location>
    </subcellularLocation>
</comment>
<dbReference type="InterPro" id="IPR059068">
    <property type="entry name" value="TPR_P4H"/>
</dbReference>
<reference evidence="16 17" key="1">
    <citation type="journal article" date="2018" name="J. Allergy Clin. Immunol.">
        <title>High-quality assembly of Dermatophagoides pteronyssinus genome and transcriptome reveals a wide range of novel allergens.</title>
        <authorList>
            <person name="Liu X.Y."/>
            <person name="Yang K.Y."/>
            <person name="Wang M.Q."/>
            <person name="Kwok J.S."/>
            <person name="Zeng X."/>
            <person name="Yang Z."/>
            <person name="Xiao X.J."/>
            <person name="Lau C.P."/>
            <person name="Li Y."/>
            <person name="Huang Z.M."/>
            <person name="Ba J.G."/>
            <person name="Yim A.K."/>
            <person name="Ouyang C.Y."/>
            <person name="Ngai S.M."/>
            <person name="Chan T.F."/>
            <person name="Leung E.L."/>
            <person name="Liu L."/>
            <person name="Liu Z.G."/>
            <person name="Tsui S.K."/>
        </authorList>
    </citation>
    <scope>NUCLEOTIDE SEQUENCE [LARGE SCALE GENOMIC DNA]</scope>
    <source>
        <strain evidence="16">Derp</strain>
    </source>
</reference>
<evidence type="ECO:0000256" key="3">
    <source>
        <dbReference type="ARBA" id="ARBA00004319"/>
    </source>
</evidence>
<gene>
    <name evidence="16" type="primary">P4HA2</name>
    <name evidence="16" type="ORF">DERP_006567</name>
</gene>
<dbReference type="InterPro" id="IPR006620">
    <property type="entry name" value="Pro_4_hyd_alph"/>
</dbReference>
<evidence type="ECO:0000313" key="16">
    <source>
        <dbReference type="EMBL" id="KAH9412605.1"/>
    </source>
</evidence>
<evidence type="ECO:0000256" key="13">
    <source>
        <dbReference type="SAM" id="Coils"/>
    </source>
</evidence>
<dbReference type="InterPro" id="IPR027417">
    <property type="entry name" value="P-loop_NTPase"/>
</dbReference>
<dbReference type="Gene3D" id="6.10.140.1460">
    <property type="match status" value="1"/>
</dbReference>
<feature type="compositionally biased region" description="Low complexity" evidence="14">
    <location>
        <begin position="336"/>
        <end position="365"/>
    </location>
</feature>
<comment type="function">
    <text evidence="2">Catalyzes the post-translational formation of 4-hydroxyproline in -Xaa-Pro-Gly- sequences in collagens and other proteins.</text>
</comment>
<keyword evidence="13" id="KW-0175">Coiled coil</keyword>
<dbReference type="Gene3D" id="3.40.50.300">
    <property type="entry name" value="P-loop containing nucleotide triphosphate hydrolases"/>
    <property type="match status" value="1"/>
</dbReference>
<evidence type="ECO:0000256" key="7">
    <source>
        <dbReference type="ARBA" id="ARBA00022824"/>
    </source>
</evidence>
<keyword evidence="11" id="KW-0408">Iron</keyword>
<protein>
    <recommendedName>
        <fullName evidence="5">procollagen-proline 4-dioxygenase</fullName>
        <ecNumber evidence="5">1.14.11.2</ecNumber>
    </recommendedName>
</protein>
<feature type="domain" description="Fe2OG dioxygenase" evidence="15">
    <location>
        <begin position="820"/>
        <end position="928"/>
    </location>
</feature>
<evidence type="ECO:0000256" key="12">
    <source>
        <dbReference type="ARBA" id="ARBA00023180"/>
    </source>
</evidence>
<dbReference type="Proteomes" id="UP000887458">
    <property type="component" value="Unassembled WGS sequence"/>
</dbReference>
<keyword evidence="8" id="KW-0847">Vitamin C</keyword>
<accession>A0ABQ8IR76</accession>
<feature type="region of interest" description="Disordered" evidence="14">
    <location>
        <begin position="669"/>
        <end position="688"/>
    </location>
</feature>
<dbReference type="InterPro" id="IPR005123">
    <property type="entry name" value="Oxoglu/Fe-dep_dioxygenase_dom"/>
</dbReference>
<feature type="non-terminal residue" evidence="16">
    <location>
        <position position="1"/>
    </location>
</feature>
<dbReference type="EMBL" id="NJHN03000129">
    <property type="protein sequence ID" value="KAH9412605.1"/>
    <property type="molecule type" value="Genomic_DNA"/>
</dbReference>
<evidence type="ECO:0000256" key="2">
    <source>
        <dbReference type="ARBA" id="ARBA00002035"/>
    </source>
</evidence>